<name>A0A0L6UM56_9BASI</name>
<accession>A0A0L6UM56</accession>
<feature type="signal peptide" evidence="3">
    <location>
        <begin position="1"/>
        <end position="27"/>
    </location>
</feature>
<evidence type="ECO:0000313" key="5">
    <source>
        <dbReference type="Proteomes" id="UP000037035"/>
    </source>
</evidence>
<dbReference type="PANTHER" id="PTHR12959">
    <property type="entry name" value="GPI TRANSAMIDASE COMPONENT PIG-T-RELATED"/>
    <property type="match status" value="1"/>
</dbReference>
<evidence type="ECO:0000313" key="4">
    <source>
        <dbReference type="EMBL" id="KNZ49623.1"/>
    </source>
</evidence>
<comment type="caution">
    <text evidence="4">The sequence shown here is derived from an EMBL/GenBank/DDBJ whole genome shotgun (WGS) entry which is preliminary data.</text>
</comment>
<dbReference type="STRING" id="27349.A0A0L6UM56"/>
<feature type="region of interest" description="Disordered" evidence="1">
    <location>
        <begin position="503"/>
        <end position="526"/>
    </location>
</feature>
<dbReference type="GO" id="GO:0016255">
    <property type="term" value="P:attachment of GPI anchor to protein"/>
    <property type="evidence" value="ECO:0007669"/>
    <property type="project" value="InterPro"/>
</dbReference>
<keyword evidence="5" id="KW-1185">Reference proteome</keyword>
<protein>
    <recommendedName>
        <fullName evidence="6">Phosphatidylinositol glycan, class T</fullName>
    </recommendedName>
</protein>
<dbReference type="GO" id="GO:0042765">
    <property type="term" value="C:GPI-anchor transamidase complex"/>
    <property type="evidence" value="ECO:0007669"/>
    <property type="project" value="InterPro"/>
</dbReference>
<dbReference type="Proteomes" id="UP000037035">
    <property type="component" value="Unassembled WGS sequence"/>
</dbReference>
<keyword evidence="2" id="KW-0812">Transmembrane</keyword>
<evidence type="ECO:0008006" key="6">
    <source>
        <dbReference type="Google" id="ProtNLM"/>
    </source>
</evidence>
<reference evidence="4 5" key="1">
    <citation type="submission" date="2015-08" db="EMBL/GenBank/DDBJ databases">
        <title>Next Generation Sequencing and Analysis of the Genome of Puccinia sorghi L Schw, the Causal Agent of Maize Common Rust.</title>
        <authorList>
            <person name="Rochi L."/>
            <person name="Burguener G."/>
            <person name="Darino M."/>
            <person name="Turjanski A."/>
            <person name="Kreff E."/>
            <person name="Dieguez M.J."/>
            <person name="Sacco F."/>
        </authorList>
    </citation>
    <scope>NUCLEOTIDE SEQUENCE [LARGE SCALE GENOMIC DNA]</scope>
    <source>
        <strain evidence="4 5">RO10H11247</strain>
    </source>
</reference>
<dbReference type="InterPro" id="IPR007245">
    <property type="entry name" value="PIG-T"/>
</dbReference>
<evidence type="ECO:0000256" key="3">
    <source>
        <dbReference type="SAM" id="SignalP"/>
    </source>
</evidence>
<gene>
    <name evidence="4" type="ORF">VP01_489g4</name>
</gene>
<keyword evidence="2" id="KW-1133">Transmembrane helix</keyword>
<organism evidence="4 5">
    <name type="scientific">Puccinia sorghi</name>
    <dbReference type="NCBI Taxonomy" id="27349"/>
    <lineage>
        <taxon>Eukaryota</taxon>
        <taxon>Fungi</taxon>
        <taxon>Dikarya</taxon>
        <taxon>Basidiomycota</taxon>
        <taxon>Pucciniomycotina</taxon>
        <taxon>Pucciniomycetes</taxon>
        <taxon>Pucciniales</taxon>
        <taxon>Pucciniaceae</taxon>
        <taxon>Puccinia</taxon>
    </lineage>
</organism>
<evidence type="ECO:0000256" key="2">
    <source>
        <dbReference type="SAM" id="Phobius"/>
    </source>
</evidence>
<proteinExistence type="predicted"/>
<dbReference type="AlphaFoldDB" id="A0A0L6UM56"/>
<sequence length="585" mass="66095">MDSYLQWFRSLIIVVFFLAVNNSITDAAQTTTSDSFKESLTIRPLQDGKLHTLFKFELSTELPTRPLESPTSANIRLLQSDLLPLSVLELTDQFGINQLSLSLSRGRWEFDRWSAPIMEEWQGYPRGAELAVWLEPHSNATELTNTLAGIFCASLNRLKLVKDPLMELFNPTFQNQHRHKSFYHGLLPIEQPCTENLSPLFKLLPCGSHAGLSSLIESHKLFEGNWQSIRFKLFNHQSTSQLSPVDTRPDPNLRLEIEIETVLDQVRKTTKRDWSLKSIFGKSIERKCPLSSSSIVEIMEPTAPAESKGLVHPNIHPRAQADGLPVDGKHRYDILEANDMECVAERYTAPPAQTKRILLGHGQTRGLMGVEIEMSETEIEKEQELVYFEQIPWWLTIYLHTLKVEVDDMAVHNINEVIVKKQIKPSLQRVRPYSFAMKIKFPRSRQESRSSNGGGTRKMKIVFEYEKDLLLYTEYMSDANRGFDLNPASLIVTVAGEQQQQAEEMRAGGGGGDGRRRRADGGGATAAASRRHWTTCGLIELATPDFSMPYNVIIVTSTAMALFFGSVFNLLVRDYTLISLASPPK</sequence>
<dbReference type="OrthoDB" id="331263at2759"/>
<dbReference type="VEuPathDB" id="FungiDB:VP01_489g4"/>
<feature type="chain" id="PRO_5005567987" description="Phosphatidylinositol glycan, class T" evidence="3">
    <location>
        <begin position="28"/>
        <end position="585"/>
    </location>
</feature>
<evidence type="ECO:0000256" key="1">
    <source>
        <dbReference type="SAM" id="MobiDB-lite"/>
    </source>
</evidence>
<dbReference type="EMBL" id="LAVV01010053">
    <property type="protein sequence ID" value="KNZ49623.1"/>
    <property type="molecule type" value="Genomic_DNA"/>
</dbReference>
<keyword evidence="3" id="KW-0732">Signal</keyword>
<keyword evidence="2" id="KW-0472">Membrane</keyword>
<dbReference type="Pfam" id="PF04113">
    <property type="entry name" value="Gpi16"/>
    <property type="match status" value="1"/>
</dbReference>
<feature type="transmembrane region" description="Helical" evidence="2">
    <location>
        <begin position="550"/>
        <end position="572"/>
    </location>
</feature>
<dbReference type="PANTHER" id="PTHR12959:SF11">
    <property type="entry name" value="GPI TRANSAMIDASE COMPONENT PIG-T"/>
    <property type="match status" value="1"/>
</dbReference>